<dbReference type="EMBL" id="CR380953">
    <property type="protein sequence ID" value="CAG59696.1"/>
    <property type="molecule type" value="Genomic_DNA"/>
</dbReference>
<evidence type="ECO:0000256" key="1">
    <source>
        <dbReference type="ARBA" id="ARBA00007317"/>
    </source>
</evidence>
<dbReference type="AlphaFoldDB" id="Q6FSM5"/>
<organism evidence="9 10">
    <name type="scientific">Candida glabrata (strain ATCC 2001 / BCRC 20586 / JCM 3761 / NBRC 0622 / NRRL Y-65 / CBS 138)</name>
    <name type="common">Yeast</name>
    <name type="synonym">Nakaseomyces glabratus</name>
    <dbReference type="NCBI Taxonomy" id="284593"/>
    <lineage>
        <taxon>Eukaryota</taxon>
        <taxon>Fungi</taxon>
        <taxon>Dikarya</taxon>
        <taxon>Ascomycota</taxon>
        <taxon>Saccharomycotina</taxon>
        <taxon>Saccharomycetes</taxon>
        <taxon>Saccharomycetales</taxon>
        <taxon>Saccharomycetaceae</taxon>
        <taxon>Nakaseomyces</taxon>
    </lineage>
</organism>
<dbReference type="FunCoup" id="Q6FSM5">
    <property type="interactions" value="135"/>
</dbReference>
<evidence type="ECO:0000313" key="9">
    <source>
        <dbReference type="EMBL" id="CAG59696.1"/>
    </source>
</evidence>
<evidence type="ECO:0000256" key="5">
    <source>
        <dbReference type="SAM" id="MobiDB-lite"/>
    </source>
</evidence>
<dbReference type="CGD" id="CAL0130608">
    <property type="gene designation" value="CAGL0G09361g"/>
</dbReference>
<dbReference type="CDD" id="cd06849">
    <property type="entry name" value="lipoyl_domain"/>
    <property type="match status" value="1"/>
</dbReference>
<dbReference type="InterPro" id="IPR011053">
    <property type="entry name" value="Single_hybrid_motif"/>
</dbReference>
<dbReference type="PROSITE" id="PS00189">
    <property type="entry name" value="LIPOYL"/>
    <property type="match status" value="1"/>
</dbReference>
<dbReference type="VEuPathDB" id="FungiDB:CAGL0G09361g"/>
<dbReference type="InterPro" id="IPR036625">
    <property type="entry name" value="E3-bd_dom_sf"/>
</dbReference>
<evidence type="ECO:0000256" key="4">
    <source>
        <dbReference type="ARBA" id="ARBA00065810"/>
    </source>
</evidence>
<dbReference type="InterPro" id="IPR003016">
    <property type="entry name" value="2-oxoA_DH_lipoyl-BS"/>
</dbReference>
<dbReference type="InterPro" id="IPR045257">
    <property type="entry name" value="E2/Pdx1"/>
</dbReference>
<dbReference type="InterPro" id="IPR004167">
    <property type="entry name" value="PSBD"/>
</dbReference>
<reference evidence="9 10" key="1">
    <citation type="journal article" date="2004" name="Nature">
        <title>Genome evolution in yeasts.</title>
        <authorList>
            <consortium name="Genolevures"/>
            <person name="Dujon B."/>
            <person name="Sherman D."/>
            <person name="Fischer G."/>
            <person name="Durrens P."/>
            <person name="Casaregola S."/>
            <person name="Lafontaine I."/>
            <person name="de Montigny J."/>
            <person name="Marck C."/>
            <person name="Neuveglise C."/>
            <person name="Talla E."/>
            <person name="Goffard N."/>
            <person name="Frangeul L."/>
            <person name="Aigle M."/>
            <person name="Anthouard V."/>
            <person name="Babour A."/>
            <person name="Barbe V."/>
            <person name="Barnay S."/>
            <person name="Blanchin S."/>
            <person name="Beckerich J.M."/>
            <person name="Beyne E."/>
            <person name="Bleykasten C."/>
            <person name="Boisrame A."/>
            <person name="Boyer J."/>
            <person name="Cattolico L."/>
            <person name="Confanioleri F."/>
            <person name="de Daruvar A."/>
            <person name="Despons L."/>
            <person name="Fabre E."/>
            <person name="Fairhead C."/>
            <person name="Ferry-Dumazet H."/>
            <person name="Groppi A."/>
            <person name="Hantraye F."/>
            <person name="Hennequin C."/>
            <person name="Jauniaux N."/>
            <person name="Joyet P."/>
            <person name="Kachouri R."/>
            <person name="Kerrest A."/>
            <person name="Koszul R."/>
            <person name="Lemaire M."/>
            <person name="Lesur I."/>
            <person name="Ma L."/>
            <person name="Muller H."/>
            <person name="Nicaud J.M."/>
            <person name="Nikolski M."/>
            <person name="Oztas S."/>
            <person name="Ozier-Kalogeropoulos O."/>
            <person name="Pellenz S."/>
            <person name="Potier S."/>
            <person name="Richard G.F."/>
            <person name="Straub M.L."/>
            <person name="Suleau A."/>
            <person name="Swennene D."/>
            <person name="Tekaia F."/>
            <person name="Wesolowski-Louvel M."/>
            <person name="Westhof E."/>
            <person name="Wirth B."/>
            <person name="Zeniou-Meyer M."/>
            <person name="Zivanovic I."/>
            <person name="Bolotin-Fukuhara M."/>
            <person name="Thierry A."/>
            <person name="Bouchier C."/>
            <person name="Caudron B."/>
            <person name="Scarpelli C."/>
            <person name="Gaillardin C."/>
            <person name="Weissenbach J."/>
            <person name="Wincker P."/>
            <person name="Souciet J.L."/>
        </authorList>
    </citation>
    <scope>NUCLEOTIDE SEQUENCE [LARGE SCALE GENOMIC DNA]</scope>
    <source>
        <strain evidence="10">ATCC 2001 / BCRC 20586 / JCM 3761 / NBRC 0622 / NRRL Y-65 / CBS 138</strain>
    </source>
</reference>
<dbReference type="SUPFAM" id="SSF51230">
    <property type="entry name" value="Single hybrid motif"/>
    <property type="match status" value="1"/>
</dbReference>
<dbReference type="FunFam" id="2.40.50.100:FF:000010">
    <property type="entry name" value="Acetyltransferase component of pyruvate dehydrogenase complex"/>
    <property type="match status" value="1"/>
</dbReference>
<comment type="similarity">
    <text evidence="1">Belongs to the 2-oxoacid dehydrogenase family.</text>
</comment>
<feature type="domain" description="Peripheral subunit-binding (PSBD)" evidence="7">
    <location>
        <begin position="186"/>
        <end position="227"/>
    </location>
</feature>
<dbReference type="Gene3D" id="4.10.320.10">
    <property type="entry name" value="E3-binding domain"/>
    <property type="match status" value="1"/>
</dbReference>
<dbReference type="STRING" id="284593.Q6FSM5"/>
<feature type="domain" description="Lipoyl-binding" evidence="6">
    <location>
        <begin position="40"/>
        <end position="116"/>
    </location>
</feature>
<dbReference type="Gene3D" id="2.40.50.100">
    <property type="match status" value="1"/>
</dbReference>
<evidence type="ECO:0000313" key="8">
    <source>
        <dbReference type="CGD" id="CAL0130608"/>
    </source>
</evidence>
<sequence>MLSARVLLNRSQLLCKRQCLTGVSVGLSRCFSSTRMSLDVSPFLMPAMSPTMEKGGIVSWKFKENDSFNAGDVLLEVETDKAQIDVEAQDDGKLAKIIRGDGSKDVLVGDVIAFTADPEDDLSTLKIPEVTESMKQVSSGSGKEDQKPAKSEEPAPLQRKEGKNVSESKTAKSSGDVLTTADASQTLLPSVVMALADNGISKEDALANIKASGANGRILKGDVLAYAGKIQQDSVVKVAEYVNRNQKLDLSNIERIVLEVNSEEGGDGQAQAQAQAQAQGQGQDSGKTGKLAKPAQVEPIRIQEEILLEVRRGVDFTRFERAVREYIDDIYQYTHEQPLENTMSERYDSLFEDLVTVDPRSARFDVEYSLLETTDGSEDIFDLLGPGEVKEGKQVYSLEVSVTVNDKYDDAVEKADRFMECLRQLQFDV</sequence>
<accession>Q6FSM5</accession>
<dbReference type="GO" id="GO:0006086">
    <property type="term" value="P:pyruvate decarboxylation to acetyl-CoA"/>
    <property type="evidence" value="ECO:0007669"/>
    <property type="project" value="EnsemblFungi"/>
</dbReference>
<dbReference type="Proteomes" id="UP000002428">
    <property type="component" value="Chromosome G"/>
</dbReference>
<dbReference type="PROSITE" id="PS50968">
    <property type="entry name" value="BIOTINYL_LIPOYL"/>
    <property type="match status" value="1"/>
</dbReference>
<dbReference type="PANTHER" id="PTHR23151:SF82">
    <property type="entry name" value="PYRUVATE DEHYDROGENASE COMPLEX PROTEIN X COMPONENT, MITOCHONDRIAL"/>
    <property type="match status" value="1"/>
</dbReference>
<feature type="region of interest" description="Disordered" evidence="5">
    <location>
        <begin position="125"/>
        <end position="178"/>
    </location>
</feature>
<evidence type="ECO:0000313" key="10">
    <source>
        <dbReference type="Proteomes" id="UP000002428"/>
    </source>
</evidence>
<keyword evidence="3" id="KW-0809">Transit peptide</keyword>
<keyword evidence="10" id="KW-1185">Reference proteome</keyword>
<proteinExistence type="inferred from homology"/>
<dbReference type="GO" id="GO:0005739">
    <property type="term" value="C:mitochondrion"/>
    <property type="evidence" value="ECO:0007669"/>
    <property type="project" value="EnsemblFungi"/>
</dbReference>
<dbReference type="eggNOG" id="KOG0557">
    <property type="taxonomic scope" value="Eukaryota"/>
</dbReference>
<evidence type="ECO:0000259" key="7">
    <source>
        <dbReference type="PROSITE" id="PS51826"/>
    </source>
</evidence>
<keyword evidence="2" id="KW-0450">Lipoyl</keyword>
<feature type="compositionally biased region" description="Basic and acidic residues" evidence="5">
    <location>
        <begin position="142"/>
        <end position="170"/>
    </location>
</feature>
<feature type="region of interest" description="Disordered" evidence="5">
    <location>
        <begin position="267"/>
        <end position="294"/>
    </location>
</feature>
<dbReference type="SUPFAM" id="SSF47005">
    <property type="entry name" value="Peripheral subunit-binding domain of 2-oxo acid dehydrogenase complex"/>
    <property type="match status" value="1"/>
</dbReference>
<evidence type="ECO:0000256" key="3">
    <source>
        <dbReference type="ARBA" id="ARBA00022946"/>
    </source>
</evidence>
<dbReference type="InterPro" id="IPR000089">
    <property type="entry name" value="Biotin_lipoyl"/>
</dbReference>
<evidence type="ECO:0008006" key="11">
    <source>
        <dbReference type="Google" id="ProtNLM"/>
    </source>
</evidence>
<dbReference type="GO" id="GO:0005198">
    <property type="term" value="F:structural molecule activity"/>
    <property type="evidence" value="ECO:0007669"/>
    <property type="project" value="EnsemblFungi"/>
</dbReference>
<dbReference type="Pfam" id="PF00364">
    <property type="entry name" value="Biotin_lipoyl"/>
    <property type="match status" value="1"/>
</dbReference>
<dbReference type="HOGENOM" id="CLU_035825_2_1_1"/>
<dbReference type="PANTHER" id="PTHR23151">
    <property type="entry name" value="DIHYDROLIPOAMIDE ACETYL/SUCCINYL-TRANSFERASE-RELATED"/>
    <property type="match status" value="1"/>
</dbReference>
<gene>
    <name evidence="8 9" type="ordered locus">CAGL0G09361g</name>
</gene>
<dbReference type="KEGG" id="cgr:2888035"/>
<evidence type="ECO:0000259" key="6">
    <source>
        <dbReference type="PROSITE" id="PS50968"/>
    </source>
</evidence>
<name>Q6FSM5_CANGA</name>
<feature type="compositionally biased region" description="Low complexity" evidence="5">
    <location>
        <begin position="269"/>
        <end position="284"/>
    </location>
</feature>
<dbReference type="GO" id="GO:0004742">
    <property type="term" value="F:dihydrolipoyllysine-residue acetyltransferase activity"/>
    <property type="evidence" value="ECO:0007669"/>
    <property type="project" value="TreeGrafter"/>
</dbReference>
<comment type="subunit">
    <text evidence="4">Eukaryotic pyruvate dehydrogenase (PDH) complexes are organized as a core consisting of the oligomeric dihydrolipoamide acetyl-transferase (E2), around which are arranged multiple copies of pyruvate dehydrogenase (E1), dihydrolipoamide dehydrogenase (E3) and protein X (E3BP) bound by non-covalent bonds.</text>
</comment>
<evidence type="ECO:0000256" key="2">
    <source>
        <dbReference type="ARBA" id="ARBA00022823"/>
    </source>
</evidence>
<dbReference type="InParanoid" id="Q6FSM5"/>
<dbReference type="GO" id="GO:0045254">
    <property type="term" value="C:pyruvate dehydrogenase complex"/>
    <property type="evidence" value="ECO:0007669"/>
    <property type="project" value="EnsemblFungi"/>
</dbReference>
<protein>
    <recommendedName>
        <fullName evidence="11">Pyruvate dehydrogenase complex protein X component, mitochondrial</fullName>
    </recommendedName>
</protein>
<dbReference type="PROSITE" id="PS51826">
    <property type="entry name" value="PSBD"/>
    <property type="match status" value="1"/>
</dbReference>